<sequence>MLLEFAVIGVYLFTLIFASALSYAIGYQRGTNEAYLQGFTVGMRYGSALTEGKYVLEKWRRKQEDEKEIV</sequence>
<name>A0A0S1XFI8_THEBA</name>
<gene>
    <name evidence="1" type="ORF">TBCH5v1_2591</name>
</gene>
<proteinExistence type="predicted"/>
<dbReference type="PATRIC" id="fig|55802.8.peg.2578"/>
<dbReference type="Proteomes" id="UP000066042">
    <property type="component" value="Chromosome"/>
</dbReference>
<reference evidence="1 2" key="1">
    <citation type="journal article" date="2016" name="Genome Announc.">
        <title>Complete genome sequence of the hyperthermophilic and piezophilic archaeon Thermococcus barophilus Ch5, capable of growth at the expense of hydrogenogenesis from carbon monoxide and formate.</title>
        <authorList>
            <person name="Oger P."/>
            <person name="Sokolova T.G."/>
            <person name="Kozhevnikova D.A."/>
            <person name="Taranov E.A."/>
            <person name="Vannier P."/>
            <person name="Lee H.S."/>
            <person name="Kwon K.K."/>
            <person name="Kang S.G."/>
            <person name="Lee J.H."/>
            <person name="Bonch-Osmolovskaya E.A."/>
            <person name="Lebedinsky A.V."/>
        </authorList>
    </citation>
    <scope>NUCLEOTIDE SEQUENCE [LARGE SCALE GENOMIC DNA]</scope>
    <source>
        <strain evidence="2">Ch5</strain>
    </source>
</reference>
<dbReference type="GeneID" id="26137797"/>
<dbReference type="RefSeq" id="WP_056934856.1">
    <property type="nucleotide sequence ID" value="NZ_CP013050.1"/>
</dbReference>
<dbReference type="EMBL" id="CP013050">
    <property type="protein sequence ID" value="ALM76480.1"/>
    <property type="molecule type" value="Genomic_DNA"/>
</dbReference>
<evidence type="ECO:0000313" key="2">
    <source>
        <dbReference type="Proteomes" id="UP000066042"/>
    </source>
</evidence>
<organism evidence="1 2">
    <name type="scientific">Thermococcus barophilus</name>
    <dbReference type="NCBI Taxonomy" id="55802"/>
    <lineage>
        <taxon>Archaea</taxon>
        <taxon>Methanobacteriati</taxon>
        <taxon>Methanobacteriota</taxon>
        <taxon>Thermococci</taxon>
        <taxon>Thermococcales</taxon>
        <taxon>Thermococcaceae</taxon>
        <taxon>Thermococcus</taxon>
    </lineage>
</organism>
<accession>A0A0S1XFI8</accession>
<dbReference type="AlphaFoldDB" id="A0A0S1XFI8"/>
<evidence type="ECO:0000313" key="1">
    <source>
        <dbReference type="EMBL" id="ALM76480.1"/>
    </source>
</evidence>
<dbReference type="STRING" id="55802.TBCH5v1_2591"/>
<protein>
    <submittedName>
        <fullName evidence="1">Uncharacterized protein</fullName>
    </submittedName>
</protein>